<evidence type="ECO:0000313" key="6">
    <source>
        <dbReference type="Proteomes" id="UP000324159"/>
    </source>
</evidence>
<dbReference type="SUPFAM" id="SSF48008">
    <property type="entry name" value="GntR ligand-binding domain-like"/>
    <property type="match status" value="1"/>
</dbReference>
<dbReference type="RefSeq" id="WP_187426742.1">
    <property type="nucleotide sequence ID" value="NZ_VNIB01000009.1"/>
</dbReference>
<dbReference type="PANTHER" id="PTHR43537:SF5">
    <property type="entry name" value="UXU OPERON TRANSCRIPTIONAL REGULATOR"/>
    <property type="match status" value="1"/>
</dbReference>
<dbReference type="SMART" id="SM00345">
    <property type="entry name" value="HTH_GNTR"/>
    <property type="match status" value="1"/>
</dbReference>
<dbReference type="Pfam" id="PF00392">
    <property type="entry name" value="GntR"/>
    <property type="match status" value="1"/>
</dbReference>
<dbReference type="SMART" id="SM00895">
    <property type="entry name" value="FCD"/>
    <property type="match status" value="1"/>
</dbReference>
<dbReference type="InterPro" id="IPR011711">
    <property type="entry name" value="GntR_C"/>
</dbReference>
<dbReference type="SUPFAM" id="SSF46785">
    <property type="entry name" value="Winged helix' DNA-binding domain"/>
    <property type="match status" value="1"/>
</dbReference>
<accession>A0A5D3WIM2</accession>
<keyword evidence="1" id="KW-0805">Transcription regulation</keyword>
<dbReference type="InterPro" id="IPR036388">
    <property type="entry name" value="WH-like_DNA-bd_sf"/>
</dbReference>
<dbReference type="AlphaFoldDB" id="A0A5D3WIM2"/>
<feature type="domain" description="HTH gntR-type" evidence="4">
    <location>
        <begin position="11"/>
        <end position="79"/>
    </location>
</feature>
<keyword evidence="3" id="KW-0804">Transcription</keyword>
<evidence type="ECO:0000256" key="3">
    <source>
        <dbReference type="ARBA" id="ARBA00023163"/>
    </source>
</evidence>
<sequence>MTNVFKPIRPKKISEEIVEQIRNLISEGQLKPGDRVPSERELASLLGVSRPSVREAIMVLEAMGLVESRQGGGTYVRSLTETSLADPLSSMVEKNPKMLYDLAEVRMGIETWSAYLAAERATDEDIARLEEIFADMERQAANGGWEPDIDARFHYAISVAAHNTIQMHVLNTIQSLFHTTIMVALTEFYKREGYIELLTRHHQAILDAIRRHDPEAARQAMREHLAVVMDKMRQLERDDLLVH</sequence>
<evidence type="ECO:0000256" key="2">
    <source>
        <dbReference type="ARBA" id="ARBA00023125"/>
    </source>
</evidence>
<dbReference type="Pfam" id="PF07729">
    <property type="entry name" value="FCD"/>
    <property type="match status" value="1"/>
</dbReference>
<keyword evidence="6" id="KW-1185">Reference proteome</keyword>
<gene>
    <name evidence="5" type="ORF">EDC39_10953</name>
</gene>
<dbReference type="Gene3D" id="1.10.10.10">
    <property type="entry name" value="Winged helix-like DNA-binding domain superfamily/Winged helix DNA-binding domain"/>
    <property type="match status" value="1"/>
</dbReference>
<evidence type="ECO:0000259" key="4">
    <source>
        <dbReference type="PROSITE" id="PS50949"/>
    </source>
</evidence>
<dbReference type="InterPro" id="IPR000524">
    <property type="entry name" value="Tscrpt_reg_HTH_GntR"/>
</dbReference>
<proteinExistence type="predicted"/>
<reference evidence="5 6" key="1">
    <citation type="submission" date="2019-07" db="EMBL/GenBank/DDBJ databases">
        <title>Genomic Encyclopedia of Type Strains, Phase IV (KMG-IV): sequencing the most valuable type-strain genomes for metagenomic binning, comparative biology and taxonomic classification.</title>
        <authorList>
            <person name="Goeker M."/>
        </authorList>
    </citation>
    <scope>NUCLEOTIDE SEQUENCE [LARGE SCALE GENOMIC DNA]</scope>
    <source>
        <strain evidence="5 6">SS015</strain>
    </source>
</reference>
<dbReference type="CDD" id="cd07377">
    <property type="entry name" value="WHTH_GntR"/>
    <property type="match status" value="1"/>
</dbReference>
<dbReference type="InterPro" id="IPR008920">
    <property type="entry name" value="TF_FadR/GntR_C"/>
</dbReference>
<dbReference type="EMBL" id="VNIB01000009">
    <property type="protein sequence ID" value="TYO97650.1"/>
    <property type="molecule type" value="Genomic_DNA"/>
</dbReference>
<dbReference type="GO" id="GO:0003677">
    <property type="term" value="F:DNA binding"/>
    <property type="evidence" value="ECO:0007669"/>
    <property type="project" value="UniProtKB-KW"/>
</dbReference>
<dbReference type="Proteomes" id="UP000324159">
    <property type="component" value="Unassembled WGS sequence"/>
</dbReference>
<dbReference type="PROSITE" id="PS50949">
    <property type="entry name" value="HTH_GNTR"/>
    <property type="match status" value="1"/>
</dbReference>
<keyword evidence="2" id="KW-0238">DNA-binding</keyword>
<dbReference type="PRINTS" id="PR00035">
    <property type="entry name" value="HTHGNTR"/>
</dbReference>
<organism evidence="5 6">
    <name type="scientific">Geothermobacter ehrlichii</name>
    <dbReference type="NCBI Taxonomy" id="213224"/>
    <lineage>
        <taxon>Bacteria</taxon>
        <taxon>Pseudomonadati</taxon>
        <taxon>Thermodesulfobacteriota</taxon>
        <taxon>Desulfuromonadia</taxon>
        <taxon>Desulfuromonadales</taxon>
        <taxon>Geothermobacteraceae</taxon>
        <taxon>Geothermobacter</taxon>
    </lineage>
</organism>
<dbReference type="Gene3D" id="1.20.120.530">
    <property type="entry name" value="GntR ligand-binding domain-like"/>
    <property type="match status" value="1"/>
</dbReference>
<dbReference type="PANTHER" id="PTHR43537">
    <property type="entry name" value="TRANSCRIPTIONAL REGULATOR, GNTR FAMILY"/>
    <property type="match status" value="1"/>
</dbReference>
<evidence type="ECO:0000256" key="1">
    <source>
        <dbReference type="ARBA" id="ARBA00023015"/>
    </source>
</evidence>
<dbReference type="InterPro" id="IPR036390">
    <property type="entry name" value="WH_DNA-bd_sf"/>
</dbReference>
<name>A0A5D3WIM2_9BACT</name>
<evidence type="ECO:0000313" key="5">
    <source>
        <dbReference type="EMBL" id="TYO97650.1"/>
    </source>
</evidence>
<dbReference type="GO" id="GO:0003700">
    <property type="term" value="F:DNA-binding transcription factor activity"/>
    <property type="evidence" value="ECO:0007669"/>
    <property type="project" value="InterPro"/>
</dbReference>
<protein>
    <submittedName>
        <fullName evidence="5">GntR family transcriptional regulator</fullName>
    </submittedName>
</protein>
<comment type="caution">
    <text evidence="5">The sequence shown here is derived from an EMBL/GenBank/DDBJ whole genome shotgun (WGS) entry which is preliminary data.</text>
</comment>